<dbReference type="OrthoDB" id="2505887at2759"/>
<feature type="non-terminal residue" evidence="1">
    <location>
        <position position="1"/>
    </location>
</feature>
<evidence type="ECO:0000313" key="1">
    <source>
        <dbReference type="EMBL" id="KAJ2683831.1"/>
    </source>
</evidence>
<comment type="caution">
    <text evidence="1">The sequence shown here is derived from an EMBL/GenBank/DDBJ whole genome shotgun (WGS) entry which is preliminary data.</text>
</comment>
<reference evidence="1" key="1">
    <citation type="submission" date="2022-07" db="EMBL/GenBank/DDBJ databases">
        <title>Phylogenomic reconstructions and comparative analyses of Kickxellomycotina fungi.</title>
        <authorList>
            <person name="Reynolds N.K."/>
            <person name="Stajich J.E."/>
            <person name="Barry K."/>
            <person name="Grigoriev I.V."/>
            <person name="Crous P."/>
            <person name="Smith M.E."/>
        </authorList>
    </citation>
    <scope>NUCLEOTIDE SEQUENCE</scope>
    <source>
        <strain evidence="1">CBS 109367</strain>
    </source>
</reference>
<evidence type="ECO:0000313" key="2">
    <source>
        <dbReference type="Proteomes" id="UP001151516"/>
    </source>
</evidence>
<keyword evidence="2" id="KW-1185">Reference proteome</keyword>
<gene>
    <name evidence="1" type="ORF">IWW39_005269</name>
</gene>
<accession>A0A9W8L2L0</accession>
<dbReference type="EMBL" id="JANBTX010000255">
    <property type="protein sequence ID" value="KAJ2683831.1"/>
    <property type="molecule type" value="Genomic_DNA"/>
</dbReference>
<protein>
    <submittedName>
        <fullName evidence="1">Uncharacterized protein</fullName>
    </submittedName>
</protein>
<sequence>EPESPVTVEKVCSPAALNDMSDLGASALAINFIHDVLLPHAVKRMIAERDGCSLSDAEERMRKVNEMNWVDQILAARKTNMT</sequence>
<dbReference type="AlphaFoldDB" id="A0A9W8L2L0"/>
<dbReference type="Proteomes" id="UP001151516">
    <property type="component" value="Unassembled WGS sequence"/>
</dbReference>
<name>A0A9W8L2L0_9FUNG</name>
<proteinExistence type="predicted"/>
<organism evidence="1 2">
    <name type="scientific">Coemansia spiralis</name>
    <dbReference type="NCBI Taxonomy" id="417178"/>
    <lineage>
        <taxon>Eukaryota</taxon>
        <taxon>Fungi</taxon>
        <taxon>Fungi incertae sedis</taxon>
        <taxon>Zoopagomycota</taxon>
        <taxon>Kickxellomycotina</taxon>
        <taxon>Kickxellomycetes</taxon>
        <taxon>Kickxellales</taxon>
        <taxon>Kickxellaceae</taxon>
        <taxon>Coemansia</taxon>
    </lineage>
</organism>